<sequence>MKNIYQKIALLLAFGFFVQLISFAIFYRQVVINRVITEINYQENRRQSILQKAIDDVQKYRKKQIN</sequence>
<dbReference type="EMBL" id="ACVI01000025">
    <property type="protein sequence ID" value="EET87669.1"/>
    <property type="molecule type" value="Genomic_DNA"/>
</dbReference>
<evidence type="ECO:0000313" key="2">
    <source>
        <dbReference type="Proteomes" id="UP000004198"/>
    </source>
</evidence>
<keyword evidence="2" id="KW-1185">Reference proteome</keyword>
<protein>
    <recommendedName>
        <fullName evidence="3">Two-component sensor histidine kinase</fullName>
    </recommendedName>
</protein>
<dbReference type="Proteomes" id="UP000004198">
    <property type="component" value="Unassembled WGS sequence"/>
</dbReference>
<organism evidence="1 2">
    <name type="scientific">Clostridium carboxidivorans P7</name>
    <dbReference type="NCBI Taxonomy" id="536227"/>
    <lineage>
        <taxon>Bacteria</taxon>
        <taxon>Bacillati</taxon>
        <taxon>Bacillota</taxon>
        <taxon>Clostridia</taxon>
        <taxon>Eubacteriales</taxon>
        <taxon>Clostridiaceae</taxon>
        <taxon>Clostridium</taxon>
    </lineage>
</organism>
<evidence type="ECO:0008006" key="3">
    <source>
        <dbReference type="Google" id="ProtNLM"/>
    </source>
</evidence>
<reference evidence="1 2" key="1">
    <citation type="submission" date="2009-06" db="EMBL/GenBank/DDBJ databases">
        <title>The draft genome of Clostridium carboxidivorans P7.</title>
        <authorList>
            <consortium name="US DOE Joint Genome Institute (JGI-PGF)"/>
            <person name="Lucas S."/>
            <person name="Copeland A."/>
            <person name="Lapidus A."/>
            <person name="Glavina del Rio T."/>
            <person name="Tice H."/>
            <person name="Bruce D."/>
            <person name="Goodwin L."/>
            <person name="Pitluck S."/>
            <person name="Larimer F."/>
            <person name="Land M.L."/>
            <person name="Hauser L."/>
            <person name="Hemme C.L."/>
        </authorList>
    </citation>
    <scope>NUCLEOTIDE SEQUENCE [LARGE SCALE GENOMIC DNA]</scope>
    <source>
        <strain evidence="1 2">P7</strain>
    </source>
</reference>
<evidence type="ECO:0000313" key="1">
    <source>
        <dbReference type="EMBL" id="EET87669.1"/>
    </source>
</evidence>
<dbReference type="RefSeq" id="WP_007060732.1">
    <property type="nucleotide sequence ID" value="NZ_ACVI01000025.1"/>
</dbReference>
<proteinExistence type="predicted"/>
<accession>C6PST0</accession>
<name>C6PST0_9CLOT</name>
<gene>
    <name evidence="1" type="ORF">CcarbDRAFT_1847</name>
</gene>
<dbReference type="AlphaFoldDB" id="C6PST0"/>
<comment type="caution">
    <text evidence="1">The sequence shown here is derived from an EMBL/GenBank/DDBJ whole genome shotgun (WGS) entry which is preliminary data.</text>
</comment>